<gene>
    <name evidence="1" type="ORF">EVAR_94831_1</name>
</gene>
<organism evidence="1 2">
    <name type="scientific">Eumeta variegata</name>
    <name type="common">Bagworm moth</name>
    <name type="synonym">Eumeta japonica</name>
    <dbReference type="NCBI Taxonomy" id="151549"/>
    <lineage>
        <taxon>Eukaryota</taxon>
        <taxon>Metazoa</taxon>
        <taxon>Ecdysozoa</taxon>
        <taxon>Arthropoda</taxon>
        <taxon>Hexapoda</taxon>
        <taxon>Insecta</taxon>
        <taxon>Pterygota</taxon>
        <taxon>Neoptera</taxon>
        <taxon>Endopterygota</taxon>
        <taxon>Lepidoptera</taxon>
        <taxon>Glossata</taxon>
        <taxon>Ditrysia</taxon>
        <taxon>Tineoidea</taxon>
        <taxon>Psychidae</taxon>
        <taxon>Oiketicinae</taxon>
        <taxon>Eumeta</taxon>
    </lineage>
</organism>
<sequence length="113" mass="12618">MPCTNSLGHSGRRCTSAVVDLLGRLIFDVLTSHAPPDALTAPRLRRARRKFRSQAIKSFFSDQNSHGHSARRVLPALQTERKCDSGWKQAKYLSLCSLLDERLKTRRAPSAAT</sequence>
<proteinExistence type="predicted"/>
<accession>A0A4C1UH88</accession>
<reference evidence="1 2" key="1">
    <citation type="journal article" date="2019" name="Commun. Biol.">
        <title>The bagworm genome reveals a unique fibroin gene that provides high tensile strength.</title>
        <authorList>
            <person name="Kono N."/>
            <person name="Nakamura H."/>
            <person name="Ohtoshi R."/>
            <person name="Tomita M."/>
            <person name="Numata K."/>
            <person name="Arakawa K."/>
        </authorList>
    </citation>
    <scope>NUCLEOTIDE SEQUENCE [LARGE SCALE GENOMIC DNA]</scope>
</reference>
<name>A0A4C1UH88_EUMVA</name>
<comment type="caution">
    <text evidence="1">The sequence shown here is derived from an EMBL/GenBank/DDBJ whole genome shotgun (WGS) entry which is preliminary data.</text>
</comment>
<dbReference type="EMBL" id="BGZK01000172">
    <property type="protein sequence ID" value="GBP25811.1"/>
    <property type="molecule type" value="Genomic_DNA"/>
</dbReference>
<evidence type="ECO:0000313" key="2">
    <source>
        <dbReference type="Proteomes" id="UP000299102"/>
    </source>
</evidence>
<evidence type="ECO:0000313" key="1">
    <source>
        <dbReference type="EMBL" id="GBP25811.1"/>
    </source>
</evidence>
<keyword evidence="2" id="KW-1185">Reference proteome</keyword>
<dbReference type="AlphaFoldDB" id="A0A4C1UH88"/>
<protein>
    <submittedName>
        <fullName evidence="1">Uncharacterized protein</fullName>
    </submittedName>
</protein>
<dbReference type="Proteomes" id="UP000299102">
    <property type="component" value="Unassembled WGS sequence"/>
</dbReference>